<evidence type="ECO:0000313" key="11">
    <source>
        <dbReference type="EMBL" id="KAJ8304010.1"/>
    </source>
</evidence>
<dbReference type="PRINTS" id="PR00237">
    <property type="entry name" value="GPCRRHODOPSN"/>
</dbReference>
<accession>A0ABQ9EFQ3</accession>
<keyword evidence="7 8" id="KW-0807">Transducer</keyword>
<evidence type="ECO:0000259" key="10">
    <source>
        <dbReference type="PROSITE" id="PS50262"/>
    </source>
</evidence>
<sequence length="227" mass="25589">MAEQKGFPNSISVRFNLTKNCDTDSVPYQSVYALNKTDWNSKHMSDFLNSNSSFGQNGSGMDVLPREMTFNDDSVLSVIAYCCLFVVAASGNLMVLITLFRTRRIKSRVNLFIMHLSIADLIVAFIMLPLETAWHITVSWQAGDAACRILMFFRALGFYLSSFVLVTISLDRYFSIVHPMSLHDADRRGKIMLTIAWILSIVAALPQVSWLMLYKRLAVAVLPNSEN</sequence>
<proteinExistence type="inferred from homology"/>
<keyword evidence="2 8" id="KW-0812">Transmembrane</keyword>
<evidence type="ECO:0000256" key="1">
    <source>
        <dbReference type="ARBA" id="ARBA00004141"/>
    </source>
</evidence>
<feature type="domain" description="G-protein coupled receptors family 1 profile" evidence="10">
    <location>
        <begin position="91"/>
        <end position="227"/>
    </location>
</feature>
<comment type="subcellular location">
    <subcellularLocation>
        <location evidence="1">Membrane</location>
        <topology evidence="1">Multi-pass membrane protein</topology>
    </subcellularLocation>
</comment>
<feature type="transmembrane region" description="Helical" evidence="9">
    <location>
        <begin position="112"/>
        <end position="130"/>
    </location>
</feature>
<feature type="transmembrane region" description="Helical" evidence="9">
    <location>
        <begin position="191"/>
        <end position="213"/>
    </location>
</feature>
<dbReference type="PANTHER" id="PTHR45695">
    <property type="entry name" value="LEUCOKININ RECEPTOR-RELATED"/>
    <property type="match status" value="1"/>
</dbReference>
<keyword evidence="4 8" id="KW-0297">G-protein coupled receptor</keyword>
<dbReference type="InterPro" id="IPR017452">
    <property type="entry name" value="GPCR_Rhodpsn_7TM"/>
</dbReference>
<feature type="transmembrane region" description="Helical" evidence="9">
    <location>
        <begin position="150"/>
        <end position="170"/>
    </location>
</feature>
<evidence type="ECO:0000256" key="9">
    <source>
        <dbReference type="SAM" id="Phobius"/>
    </source>
</evidence>
<dbReference type="Proteomes" id="UP001217089">
    <property type="component" value="Unassembled WGS sequence"/>
</dbReference>
<evidence type="ECO:0000256" key="4">
    <source>
        <dbReference type="ARBA" id="ARBA00023040"/>
    </source>
</evidence>
<dbReference type="SUPFAM" id="SSF81321">
    <property type="entry name" value="Family A G protein-coupled receptor-like"/>
    <property type="match status" value="1"/>
</dbReference>
<keyword evidence="6 8" id="KW-0675">Receptor</keyword>
<dbReference type="EMBL" id="JARBDR010000903">
    <property type="protein sequence ID" value="KAJ8304010.1"/>
    <property type="molecule type" value="Genomic_DNA"/>
</dbReference>
<dbReference type="PANTHER" id="PTHR45695:SF22">
    <property type="entry name" value="G-PROTEIN COUPLED RECEPTORS FAMILY 1 PROFILE DOMAIN-CONTAINING PROTEIN"/>
    <property type="match status" value="1"/>
</dbReference>
<evidence type="ECO:0000256" key="7">
    <source>
        <dbReference type="ARBA" id="ARBA00023224"/>
    </source>
</evidence>
<dbReference type="InterPro" id="IPR000276">
    <property type="entry name" value="GPCR_Rhodpsn"/>
</dbReference>
<feature type="transmembrane region" description="Helical" evidence="9">
    <location>
        <begin position="78"/>
        <end position="100"/>
    </location>
</feature>
<reference evidence="11 12" key="1">
    <citation type="submission" date="2022-12" db="EMBL/GenBank/DDBJ databases">
        <title>Chromosome-level genome of Tegillarca granosa.</title>
        <authorList>
            <person name="Kim J."/>
        </authorList>
    </citation>
    <scope>NUCLEOTIDE SEQUENCE [LARGE SCALE GENOMIC DNA]</scope>
    <source>
        <strain evidence="11">Teg-2019</strain>
        <tissue evidence="11">Adductor muscle</tissue>
    </source>
</reference>
<organism evidence="11 12">
    <name type="scientific">Tegillarca granosa</name>
    <name type="common">Malaysian cockle</name>
    <name type="synonym">Anadara granosa</name>
    <dbReference type="NCBI Taxonomy" id="220873"/>
    <lineage>
        <taxon>Eukaryota</taxon>
        <taxon>Metazoa</taxon>
        <taxon>Spiralia</taxon>
        <taxon>Lophotrochozoa</taxon>
        <taxon>Mollusca</taxon>
        <taxon>Bivalvia</taxon>
        <taxon>Autobranchia</taxon>
        <taxon>Pteriomorphia</taxon>
        <taxon>Arcoida</taxon>
        <taxon>Arcoidea</taxon>
        <taxon>Arcidae</taxon>
        <taxon>Tegillarca</taxon>
    </lineage>
</organism>
<name>A0ABQ9EFQ3_TEGGR</name>
<keyword evidence="12" id="KW-1185">Reference proteome</keyword>
<evidence type="ECO:0000313" key="12">
    <source>
        <dbReference type="Proteomes" id="UP001217089"/>
    </source>
</evidence>
<evidence type="ECO:0000256" key="3">
    <source>
        <dbReference type="ARBA" id="ARBA00022989"/>
    </source>
</evidence>
<keyword evidence="5 9" id="KW-0472">Membrane</keyword>
<evidence type="ECO:0000256" key="5">
    <source>
        <dbReference type="ARBA" id="ARBA00023136"/>
    </source>
</evidence>
<gene>
    <name evidence="11" type="ORF">KUTeg_017593</name>
</gene>
<dbReference type="PROSITE" id="PS00237">
    <property type="entry name" value="G_PROTEIN_RECEP_F1_1"/>
    <property type="match status" value="1"/>
</dbReference>
<dbReference type="PROSITE" id="PS50262">
    <property type="entry name" value="G_PROTEIN_RECEP_F1_2"/>
    <property type="match status" value="1"/>
</dbReference>
<evidence type="ECO:0000256" key="8">
    <source>
        <dbReference type="RuleBase" id="RU000688"/>
    </source>
</evidence>
<evidence type="ECO:0000256" key="6">
    <source>
        <dbReference type="ARBA" id="ARBA00023170"/>
    </source>
</evidence>
<keyword evidence="3 9" id="KW-1133">Transmembrane helix</keyword>
<comment type="caution">
    <text evidence="11">The sequence shown here is derived from an EMBL/GenBank/DDBJ whole genome shotgun (WGS) entry which is preliminary data.</text>
</comment>
<dbReference type="Gene3D" id="1.20.1070.10">
    <property type="entry name" value="Rhodopsin 7-helix transmembrane proteins"/>
    <property type="match status" value="1"/>
</dbReference>
<protein>
    <recommendedName>
        <fullName evidence="10">G-protein coupled receptors family 1 profile domain-containing protein</fullName>
    </recommendedName>
</protein>
<evidence type="ECO:0000256" key="2">
    <source>
        <dbReference type="ARBA" id="ARBA00022692"/>
    </source>
</evidence>
<dbReference type="Pfam" id="PF00001">
    <property type="entry name" value="7tm_1"/>
    <property type="match status" value="1"/>
</dbReference>
<comment type="similarity">
    <text evidence="8">Belongs to the G-protein coupled receptor 1 family.</text>
</comment>